<name>G0EDI9_PYRF1</name>
<dbReference type="FunCoup" id="G0EDI9">
    <property type="interactions" value="1"/>
</dbReference>
<sequence length="146" mass="16046">MRIIVIVGAGRSVGKTLLGETITREASRRGLKTWVVKHVHHGVDYRVKDTGRYLASGAARVYAIGPNETMVVEPQTARLEEIVREAKEKHVDLLIVEGFRGHIDTLRNAGALIVCIGVDDSACSVKLEPGFNPEHEAHRILEMTGL</sequence>
<dbReference type="GO" id="GO:0005525">
    <property type="term" value="F:GTP binding"/>
    <property type="evidence" value="ECO:0007669"/>
    <property type="project" value="InterPro"/>
</dbReference>
<feature type="domain" description="Molybdopterin-guanine dinucleotide biosynthesis protein B (MobB)" evidence="1">
    <location>
        <begin position="3"/>
        <end position="101"/>
    </location>
</feature>
<dbReference type="SUPFAM" id="SSF52540">
    <property type="entry name" value="P-loop containing nucleoside triphosphate hydrolases"/>
    <property type="match status" value="1"/>
</dbReference>
<dbReference type="Gene3D" id="3.40.50.300">
    <property type="entry name" value="P-loop containing nucleotide triphosphate hydrolases"/>
    <property type="match status" value="1"/>
</dbReference>
<accession>G0EDI9</accession>
<dbReference type="AlphaFoldDB" id="G0EDI9"/>
<dbReference type="EMBL" id="CP002838">
    <property type="protein sequence ID" value="AEM38674.1"/>
    <property type="molecule type" value="Genomic_DNA"/>
</dbReference>
<dbReference type="GeneID" id="25394836"/>
<dbReference type="STRING" id="694429.Pyrfu_0805"/>
<evidence type="ECO:0000313" key="3">
    <source>
        <dbReference type="Proteomes" id="UP000001037"/>
    </source>
</evidence>
<dbReference type="KEGG" id="pfm:Pyrfu_0805"/>
<dbReference type="OrthoDB" id="15539at2157"/>
<dbReference type="PANTHER" id="PTHR40072">
    <property type="entry name" value="MOLYBDOPTERIN-GUANINE DINUCLEOTIDE BIOSYNTHESIS ADAPTER PROTEIN-RELATED"/>
    <property type="match status" value="1"/>
</dbReference>
<dbReference type="GO" id="GO:0006777">
    <property type="term" value="P:Mo-molybdopterin cofactor biosynthetic process"/>
    <property type="evidence" value="ECO:0007669"/>
    <property type="project" value="InterPro"/>
</dbReference>
<dbReference type="InterPro" id="IPR027417">
    <property type="entry name" value="P-loop_NTPase"/>
</dbReference>
<dbReference type="Pfam" id="PF03205">
    <property type="entry name" value="MobB"/>
    <property type="match status" value="1"/>
</dbReference>
<gene>
    <name evidence="2" type="ordered locus">Pyrfu_0805</name>
</gene>
<evidence type="ECO:0000259" key="1">
    <source>
        <dbReference type="Pfam" id="PF03205"/>
    </source>
</evidence>
<dbReference type="HOGENOM" id="CLU_1773272_0_0_2"/>
<protein>
    <recommendedName>
        <fullName evidence="1">Molybdopterin-guanine dinucleotide biosynthesis protein B (MobB) domain-containing protein</fullName>
    </recommendedName>
</protein>
<dbReference type="InParanoid" id="G0EDI9"/>
<keyword evidence="3" id="KW-1185">Reference proteome</keyword>
<evidence type="ECO:0000313" key="2">
    <source>
        <dbReference type="EMBL" id="AEM38674.1"/>
    </source>
</evidence>
<dbReference type="InterPro" id="IPR004435">
    <property type="entry name" value="MobB_dom"/>
</dbReference>
<dbReference type="PANTHER" id="PTHR40072:SF1">
    <property type="entry name" value="MOLYBDOPTERIN-GUANINE DINUCLEOTIDE BIOSYNTHESIS ADAPTER PROTEIN"/>
    <property type="match status" value="1"/>
</dbReference>
<dbReference type="eggNOG" id="arCOG00532">
    <property type="taxonomic scope" value="Archaea"/>
</dbReference>
<dbReference type="Proteomes" id="UP000001037">
    <property type="component" value="Chromosome"/>
</dbReference>
<organism evidence="2 3">
    <name type="scientific">Pyrolobus fumarii (strain DSM 11204 / 1A)</name>
    <dbReference type="NCBI Taxonomy" id="694429"/>
    <lineage>
        <taxon>Archaea</taxon>
        <taxon>Thermoproteota</taxon>
        <taxon>Thermoprotei</taxon>
        <taxon>Desulfurococcales</taxon>
        <taxon>Pyrodictiaceae</taxon>
        <taxon>Pyrolobus</taxon>
    </lineage>
</organism>
<dbReference type="RefSeq" id="WP_014026351.1">
    <property type="nucleotide sequence ID" value="NC_015931.1"/>
</dbReference>
<dbReference type="InterPro" id="IPR052539">
    <property type="entry name" value="MGD_biosynthesis_adapter"/>
</dbReference>
<proteinExistence type="predicted"/>
<reference evidence="2 3" key="1">
    <citation type="journal article" date="2011" name="Stand. Genomic Sci.">
        <title>Complete genome sequence of the hyperthermophilic chemolithoautotroph Pyrolobus fumarii type strain (1A).</title>
        <authorList>
            <person name="Anderson I."/>
            <person name="Goker M."/>
            <person name="Nolan M."/>
            <person name="Lucas S."/>
            <person name="Hammon N."/>
            <person name="Deshpande S."/>
            <person name="Cheng J.F."/>
            <person name="Tapia R."/>
            <person name="Han C."/>
            <person name="Goodwin L."/>
            <person name="Pitluck S."/>
            <person name="Huntemann M."/>
            <person name="Liolios K."/>
            <person name="Ivanova N."/>
            <person name="Pagani I."/>
            <person name="Mavromatis K."/>
            <person name="Ovchinikova G."/>
            <person name="Pati A."/>
            <person name="Chen A."/>
            <person name="Palaniappan K."/>
            <person name="Land M."/>
            <person name="Hauser L."/>
            <person name="Brambilla E.M."/>
            <person name="Huber H."/>
            <person name="Yasawong M."/>
            <person name="Rohde M."/>
            <person name="Spring S."/>
            <person name="Abt B."/>
            <person name="Sikorski J."/>
            <person name="Wirth R."/>
            <person name="Detter J.C."/>
            <person name="Woyke T."/>
            <person name="Bristow J."/>
            <person name="Eisen J.A."/>
            <person name="Markowitz V."/>
            <person name="Hugenholtz P."/>
            <person name="Kyrpides N.C."/>
            <person name="Klenk H.P."/>
            <person name="Lapidus A."/>
        </authorList>
    </citation>
    <scope>NUCLEOTIDE SEQUENCE [LARGE SCALE GENOMIC DNA]</scope>
    <source>
        <strain evidence="3">DSM 11204 / 1A</strain>
    </source>
</reference>